<evidence type="ECO:0000256" key="1">
    <source>
        <dbReference type="SAM" id="MobiDB-lite"/>
    </source>
</evidence>
<feature type="region of interest" description="Disordered" evidence="1">
    <location>
        <begin position="180"/>
        <end position="202"/>
    </location>
</feature>
<evidence type="ECO:0000313" key="3">
    <source>
        <dbReference type="Proteomes" id="UP000572817"/>
    </source>
</evidence>
<gene>
    <name evidence="2" type="ORF">GTA08_BOTSDO12264</name>
</gene>
<accession>A0A8H4J6Z6</accession>
<organism evidence="2 3">
    <name type="scientific">Botryosphaeria dothidea</name>
    <dbReference type="NCBI Taxonomy" id="55169"/>
    <lineage>
        <taxon>Eukaryota</taxon>
        <taxon>Fungi</taxon>
        <taxon>Dikarya</taxon>
        <taxon>Ascomycota</taxon>
        <taxon>Pezizomycotina</taxon>
        <taxon>Dothideomycetes</taxon>
        <taxon>Dothideomycetes incertae sedis</taxon>
        <taxon>Botryosphaeriales</taxon>
        <taxon>Botryosphaeriaceae</taxon>
        <taxon>Botryosphaeria</taxon>
    </lineage>
</organism>
<name>A0A8H4J6Z6_9PEZI</name>
<feature type="compositionally biased region" description="Low complexity" evidence="1">
    <location>
        <begin position="455"/>
        <end position="473"/>
    </location>
</feature>
<feature type="region of interest" description="Disordered" evidence="1">
    <location>
        <begin position="349"/>
        <end position="377"/>
    </location>
</feature>
<dbReference type="EMBL" id="WWBZ02000007">
    <property type="protein sequence ID" value="KAF4312078.1"/>
    <property type="molecule type" value="Genomic_DNA"/>
</dbReference>
<evidence type="ECO:0000313" key="2">
    <source>
        <dbReference type="EMBL" id="KAF4312078.1"/>
    </source>
</evidence>
<dbReference type="AlphaFoldDB" id="A0A8H4J6Z6"/>
<proteinExistence type="predicted"/>
<comment type="caution">
    <text evidence="2">The sequence shown here is derived from an EMBL/GenBank/DDBJ whole genome shotgun (WGS) entry which is preliminary data.</text>
</comment>
<protein>
    <submittedName>
        <fullName evidence="2">Uncharacterized protein</fullName>
    </submittedName>
</protein>
<sequence length="473" mass="52378">MDFILLSGVSALQVADLGVKVVSNSDKCLKEICGEDLDAALGLNIARGSFEIKALDDIFRDMARKELWKAEAFRATKDITEACWCLFSEVEASLGGALEEKTMWPFMQWGFEVASAKAECLKDALKLLRAVLEVQPQDADTPKRWARRIERLLQESVVSIRRYDALMAGADASHSLMRRNGDHADELTPPKAKSPTAGSRPVTDTSAICTFRFNPQSPIVRQEPVADRMEDEERIPAEVPETRLNQCVSHVKELLFHVEQLQRYGESESPKELAAEYSRIRKDLDNLILDDEEEKFSASRRQSFQIAPVKAYLRRAKYSWKDWILLSPINKSKSEEFTMPELHDGNDCPFPGCQAHTKPSKDSPHVGSSEEQGTPTEKELLDMPGHFPGHAVATAGEEMHPSARFLNTAPGPHPNLSFTTIYTDEDDSSSCHSCSTEESVSSFCMVGEGSAKGQSPSLAKAPSSPAMSALPKC</sequence>
<keyword evidence="3" id="KW-1185">Reference proteome</keyword>
<dbReference type="OrthoDB" id="3919689at2759"/>
<reference evidence="2" key="1">
    <citation type="submission" date="2020-04" db="EMBL/GenBank/DDBJ databases">
        <title>Genome Assembly and Annotation of Botryosphaeria dothidea sdau 11-99, a Latent Pathogen of Apple Fruit Ring Rot in China.</title>
        <authorList>
            <person name="Yu C."/>
            <person name="Diao Y."/>
            <person name="Lu Q."/>
            <person name="Zhao J."/>
            <person name="Cui S."/>
            <person name="Peng C."/>
            <person name="He B."/>
            <person name="Liu H."/>
        </authorList>
    </citation>
    <scope>NUCLEOTIDE SEQUENCE [LARGE SCALE GENOMIC DNA]</scope>
    <source>
        <strain evidence="2">Sdau11-99</strain>
    </source>
</reference>
<dbReference type="Proteomes" id="UP000572817">
    <property type="component" value="Unassembled WGS sequence"/>
</dbReference>
<feature type="region of interest" description="Disordered" evidence="1">
    <location>
        <begin position="448"/>
        <end position="473"/>
    </location>
</feature>